<keyword evidence="4 8" id="KW-0227">DNA damage</keyword>
<keyword evidence="12" id="KW-1185">Reference proteome</keyword>
<dbReference type="AlphaFoldDB" id="A0A9E5JTR3"/>
<protein>
    <recommendedName>
        <fullName evidence="3 8">DNA repair protein RecO</fullName>
    </recommendedName>
    <alternativeName>
        <fullName evidence="7 8">Recombination protein O</fullName>
    </alternativeName>
</protein>
<dbReference type="SUPFAM" id="SSF50249">
    <property type="entry name" value="Nucleic acid-binding proteins"/>
    <property type="match status" value="1"/>
</dbReference>
<evidence type="ECO:0000259" key="10">
    <source>
        <dbReference type="Pfam" id="PF11967"/>
    </source>
</evidence>
<dbReference type="RefSeq" id="WP_152583027.1">
    <property type="nucleotide sequence ID" value="NZ_VIKT02000004.1"/>
</dbReference>
<evidence type="ECO:0000256" key="2">
    <source>
        <dbReference type="ARBA" id="ARBA00007452"/>
    </source>
</evidence>
<comment type="similarity">
    <text evidence="2 8">Belongs to the RecO family.</text>
</comment>
<dbReference type="GO" id="GO:0006310">
    <property type="term" value="P:DNA recombination"/>
    <property type="evidence" value="ECO:0007669"/>
    <property type="project" value="UniProtKB-UniRule"/>
</dbReference>
<evidence type="ECO:0000256" key="4">
    <source>
        <dbReference type="ARBA" id="ARBA00022763"/>
    </source>
</evidence>
<evidence type="ECO:0000256" key="1">
    <source>
        <dbReference type="ARBA" id="ARBA00003065"/>
    </source>
</evidence>
<reference evidence="11 12" key="1">
    <citation type="submission" date="2020-03" db="EMBL/GenBank/DDBJ databases">
        <title>Chryseoglobus sp. isolated from a deep-sea seamount.</title>
        <authorList>
            <person name="Zhang D.-C."/>
        </authorList>
    </citation>
    <scope>NUCLEOTIDE SEQUENCE [LARGE SCALE GENOMIC DNA]</scope>
    <source>
        <strain evidence="11 12">KN1116</strain>
    </source>
</reference>
<evidence type="ECO:0000256" key="7">
    <source>
        <dbReference type="ARBA" id="ARBA00033409"/>
    </source>
</evidence>
<evidence type="ECO:0000313" key="12">
    <source>
        <dbReference type="Proteomes" id="UP000818266"/>
    </source>
</evidence>
<evidence type="ECO:0000313" key="11">
    <source>
        <dbReference type="EMBL" id="NHF62293.1"/>
    </source>
</evidence>
<dbReference type="NCBIfam" id="TIGR00613">
    <property type="entry name" value="reco"/>
    <property type="match status" value="1"/>
</dbReference>
<dbReference type="GO" id="GO:0006302">
    <property type="term" value="P:double-strand break repair"/>
    <property type="evidence" value="ECO:0007669"/>
    <property type="project" value="TreeGrafter"/>
</dbReference>
<dbReference type="InterPro" id="IPR022572">
    <property type="entry name" value="DNA_rep/recomb_RecO_N"/>
</dbReference>
<gene>
    <name evidence="8 11" type="primary">recO</name>
    <name evidence="11" type="ORF">FK219_003395</name>
</gene>
<dbReference type="PANTHER" id="PTHR33991:SF1">
    <property type="entry name" value="DNA REPAIR PROTEIN RECO"/>
    <property type="match status" value="1"/>
</dbReference>
<organism evidence="11 12">
    <name type="scientific">Microcella pacifica</name>
    <dbReference type="NCBI Taxonomy" id="2591847"/>
    <lineage>
        <taxon>Bacteria</taxon>
        <taxon>Bacillati</taxon>
        <taxon>Actinomycetota</taxon>
        <taxon>Actinomycetes</taxon>
        <taxon>Micrococcales</taxon>
        <taxon>Microbacteriaceae</taxon>
        <taxon>Microcella</taxon>
    </lineage>
</organism>
<sequence length="284" mass="29915">MPTYRDEAVVLRTHKLGEADRIITMLGRQHGKIRAVAKGVRRTASRFGSRLEPFMVADLQLYRGRSLDIIQQAVSLGSYGDEISADYARYTAASAMVETADKVTGDDGGGPQQYLLLVGALRSLSRGEHHASLTLDSYLLRALSIAGWAPSFADCAVTGAPGPHSAFVVQLGGMVADGVAPPGAPRVSPATLELLGALLTGDWPTADAADERTRAQASGLIAAYTQFHLERGLRSLPHVDRTLHVEPALHVAPAGAAAASAHDRPGPAEPPRPAPGTSTTQEYA</sequence>
<dbReference type="Pfam" id="PF11967">
    <property type="entry name" value="RecO_N"/>
    <property type="match status" value="1"/>
</dbReference>
<evidence type="ECO:0000256" key="6">
    <source>
        <dbReference type="ARBA" id="ARBA00023204"/>
    </source>
</evidence>
<accession>A0A9E5JTR3</accession>
<evidence type="ECO:0000256" key="8">
    <source>
        <dbReference type="HAMAP-Rule" id="MF_00201"/>
    </source>
</evidence>
<dbReference type="InterPro" id="IPR037278">
    <property type="entry name" value="ARFGAP/RecO"/>
</dbReference>
<dbReference type="EMBL" id="VIKT02000004">
    <property type="protein sequence ID" value="NHF62293.1"/>
    <property type="molecule type" value="Genomic_DNA"/>
</dbReference>
<name>A0A9E5JTR3_9MICO</name>
<keyword evidence="6 8" id="KW-0234">DNA repair</keyword>
<evidence type="ECO:0000256" key="3">
    <source>
        <dbReference type="ARBA" id="ARBA00021310"/>
    </source>
</evidence>
<dbReference type="PANTHER" id="PTHR33991">
    <property type="entry name" value="DNA REPAIR PROTEIN RECO"/>
    <property type="match status" value="1"/>
</dbReference>
<dbReference type="Pfam" id="PF02565">
    <property type="entry name" value="RecO_C"/>
    <property type="match status" value="1"/>
</dbReference>
<dbReference type="GO" id="GO:0043590">
    <property type="term" value="C:bacterial nucleoid"/>
    <property type="evidence" value="ECO:0007669"/>
    <property type="project" value="TreeGrafter"/>
</dbReference>
<proteinExistence type="inferred from homology"/>
<comment type="caution">
    <text evidence="11">The sequence shown here is derived from an EMBL/GenBank/DDBJ whole genome shotgun (WGS) entry which is preliminary data.</text>
</comment>
<dbReference type="SUPFAM" id="SSF57863">
    <property type="entry name" value="ArfGap/RecO-like zinc finger"/>
    <property type="match status" value="1"/>
</dbReference>
<dbReference type="OrthoDB" id="9812244at2"/>
<dbReference type="InterPro" id="IPR003717">
    <property type="entry name" value="RecO"/>
</dbReference>
<dbReference type="Gene3D" id="1.20.1440.120">
    <property type="entry name" value="Recombination protein O, C-terminal domain"/>
    <property type="match status" value="1"/>
</dbReference>
<dbReference type="InterPro" id="IPR042242">
    <property type="entry name" value="RecO_C"/>
</dbReference>
<feature type="region of interest" description="Disordered" evidence="9">
    <location>
        <begin position="254"/>
        <end position="284"/>
    </location>
</feature>
<dbReference type="InterPro" id="IPR012340">
    <property type="entry name" value="NA-bd_OB-fold"/>
</dbReference>
<comment type="function">
    <text evidence="1 8">Involved in DNA repair and RecF pathway recombination.</text>
</comment>
<dbReference type="Proteomes" id="UP000818266">
    <property type="component" value="Unassembled WGS sequence"/>
</dbReference>
<keyword evidence="5 8" id="KW-0233">DNA recombination</keyword>
<feature type="domain" description="DNA replication/recombination mediator RecO N-terminal" evidence="10">
    <location>
        <begin position="1"/>
        <end position="78"/>
    </location>
</feature>
<evidence type="ECO:0000256" key="9">
    <source>
        <dbReference type="SAM" id="MobiDB-lite"/>
    </source>
</evidence>
<dbReference type="Gene3D" id="2.40.50.140">
    <property type="entry name" value="Nucleic acid-binding proteins"/>
    <property type="match status" value="1"/>
</dbReference>
<evidence type="ECO:0000256" key="5">
    <source>
        <dbReference type="ARBA" id="ARBA00023172"/>
    </source>
</evidence>
<dbReference type="HAMAP" id="MF_00201">
    <property type="entry name" value="RecO"/>
    <property type="match status" value="1"/>
</dbReference>